<sequence length="206" mass="24505">MAFLIKNRKVDLIRLAQELDESSYSSMPKIDLKYLIVNNKHYDEEVAKELLEVITAERLETEQQLKLENENKFKLEQEKLALEKMRLEGDEVSKLLLNLEDGEFNNYESLKKILLQEYEPSPKLYLENFRKAKRNHDETFTQFASRLTSMWLYYRKLRGVNDLNSIDQLIVADKMLQTLYSETAFHIEVLQGKYWYKPKDLGWGVL</sequence>
<dbReference type="Proteomes" id="UP000499080">
    <property type="component" value="Unassembled WGS sequence"/>
</dbReference>
<name>A0A4Y2E4N3_ARAVE</name>
<evidence type="ECO:0000256" key="1">
    <source>
        <dbReference type="SAM" id="Coils"/>
    </source>
</evidence>
<protein>
    <recommendedName>
        <fullName evidence="4">Retrotransposon gag domain-containing protein</fullName>
    </recommendedName>
</protein>
<dbReference type="EMBL" id="BGPR01000495">
    <property type="protein sequence ID" value="GBM23266.1"/>
    <property type="molecule type" value="Genomic_DNA"/>
</dbReference>
<dbReference type="PANTHER" id="PTHR46888:SF1">
    <property type="entry name" value="RIBONUCLEASE H"/>
    <property type="match status" value="1"/>
</dbReference>
<evidence type="ECO:0000313" key="2">
    <source>
        <dbReference type="EMBL" id="GBM23266.1"/>
    </source>
</evidence>
<comment type="caution">
    <text evidence="2">The sequence shown here is derived from an EMBL/GenBank/DDBJ whole genome shotgun (WGS) entry which is preliminary data.</text>
</comment>
<reference evidence="2 3" key="1">
    <citation type="journal article" date="2019" name="Sci. Rep.">
        <title>Orb-weaving spider Araneus ventricosus genome elucidates the spidroin gene catalogue.</title>
        <authorList>
            <person name="Kono N."/>
            <person name="Nakamura H."/>
            <person name="Ohtoshi R."/>
            <person name="Moran D.A.P."/>
            <person name="Shinohara A."/>
            <person name="Yoshida Y."/>
            <person name="Fujiwara M."/>
            <person name="Mori M."/>
            <person name="Tomita M."/>
            <person name="Arakawa K."/>
        </authorList>
    </citation>
    <scope>NUCLEOTIDE SEQUENCE [LARGE SCALE GENOMIC DNA]</scope>
</reference>
<gene>
    <name evidence="2" type="ORF">AVEN_26002_1</name>
</gene>
<accession>A0A4Y2E4N3</accession>
<proteinExistence type="predicted"/>
<organism evidence="2 3">
    <name type="scientific">Araneus ventricosus</name>
    <name type="common">Orbweaver spider</name>
    <name type="synonym">Epeira ventricosa</name>
    <dbReference type="NCBI Taxonomy" id="182803"/>
    <lineage>
        <taxon>Eukaryota</taxon>
        <taxon>Metazoa</taxon>
        <taxon>Ecdysozoa</taxon>
        <taxon>Arthropoda</taxon>
        <taxon>Chelicerata</taxon>
        <taxon>Arachnida</taxon>
        <taxon>Araneae</taxon>
        <taxon>Araneomorphae</taxon>
        <taxon>Entelegynae</taxon>
        <taxon>Araneoidea</taxon>
        <taxon>Araneidae</taxon>
        <taxon>Araneus</taxon>
    </lineage>
</organism>
<feature type="coiled-coil region" evidence="1">
    <location>
        <begin position="51"/>
        <end position="85"/>
    </location>
</feature>
<dbReference type="AlphaFoldDB" id="A0A4Y2E4N3"/>
<keyword evidence="3" id="KW-1185">Reference proteome</keyword>
<dbReference type="PANTHER" id="PTHR46888">
    <property type="entry name" value="ZINC KNUCKLE DOMAINCONTAINING PROTEIN-RELATED"/>
    <property type="match status" value="1"/>
</dbReference>
<keyword evidence="1" id="KW-0175">Coiled coil</keyword>
<evidence type="ECO:0008006" key="4">
    <source>
        <dbReference type="Google" id="ProtNLM"/>
    </source>
</evidence>
<evidence type="ECO:0000313" key="3">
    <source>
        <dbReference type="Proteomes" id="UP000499080"/>
    </source>
</evidence>